<feature type="region of interest" description="Disordered" evidence="1">
    <location>
        <begin position="473"/>
        <end position="651"/>
    </location>
</feature>
<protein>
    <submittedName>
        <fullName evidence="4">VWA domain-containing protein</fullName>
    </submittedName>
</protein>
<evidence type="ECO:0000313" key="5">
    <source>
        <dbReference type="Proteomes" id="UP001596472"/>
    </source>
</evidence>
<dbReference type="Pfam" id="PF13519">
    <property type="entry name" value="VWA_2"/>
    <property type="match status" value="1"/>
</dbReference>
<feature type="compositionally biased region" description="Basic and acidic residues" evidence="1">
    <location>
        <begin position="585"/>
        <end position="616"/>
    </location>
</feature>
<dbReference type="InterPro" id="IPR050768">
    <property type="entry name" value="UPF0353/GerABKA_families"/>
</dbReference>
<dbReference type="SUPFAM" id="SSF48452">
    <property type="entry name" value="TPR-like"/>
    <property type="match status" value="1"/>
</dbReference>
<organism evidence="4 5">
    <name type="scientific">Haloferula chungangensis</name>
    <dbReference type="NCBI Taxonomy" id="1048331"/>
    <lineage>
        <taxon>Bacteria</taxon>
        <taxon>Pseudomonadati</taxon>
        <taxon>Verrucomicrobiota</taxon>
        <taxon>Verrucomicrobiia</taxon>
        <taxon>Verrucomicrobiales</taxon>
        <taxon>Verrucomicrobiaceae</taxon>
        <taxon>Haloferula</taxon>
    </lineage>
</organism>
<proteinExistence type="predicted"/>
<keyword evidence="2" id="KW-0472">Membrane</keyword>
<evidence type="ECO:0000259" key="3">
    <source>
        <dbReference type="PROSITE" id="PS50234"/>
    </source>
</evidence>
<comment type="caution">
    <text evidence="4">The sequence shown here is derived from an EMBL/GenBank/DDBJ whole genome shotgun (WGS) entry which is preliminary data.</text>
</comment>
<evidence type="ECO:0000256" key="1">
    <source>
        <dbReference type="SAM" id="MobiDB-lite"/>
    </source>
</evidence>
<dbReference type="EMBL" id="JBHTBS010000002">
    <property type="protein sequence ID" value="MFC7336413.1"/>
    <property type="molecule type" value="Genomic_DNA"/>
</dbReference>
<keyword evidence="5" id="KW-1185">Reference proteome</keyword>
<evidence type="ECO:0000313" key="4">
    <source>
        <dbReference type="EMBL" id="MFC7336413.1"/>
    </source>
</evidence>
<feature type="compositionally biased region" description="Low complexity" evidence="1">
    <location>
        <begin position="477"/>
        <end position="487"/>
    </location>
</feature>
<dbReference type="Proteomes" id="UP001596472">
    <property type="component" value="Unassembled WGS sequence"/>
</dbReference>
<accession>A0ABW2L408</accession>
<feature type="compositionally biased region" description="Acidic residues" evidence="1">
    <location>
        <begin position="531"/>
        <end position="562"/>
    </location>
</feature>
<dbReference type="PANTHER" id="PTHR22550:SF14">
    <property type="entry name" value="VWFA DOMAIN-CONTAINING PROTEIN"/>
    <property type="match status" value="1"/>
</dbReference>
<feature type="transmembrane region" description="Helical" evidence="2">
    <location>
        <begin position="65"/>
        <end position="83"/>
    </location>
</feature>
<feature type="compositionally biased region" description="Acidic residues" evidence="1">
    <location>
        <begin position="498"/>
        <end position="517"/>
    </location>
</feature>
<dbReference type="SUPFAM" id="SSF53300">
    <property type="entry name" value="vWA-like"/>
    <property type="match status" value="1"/>
</dbReference>
<dbReference type="Gene3D" id="3.40.50.410">
    <property type="entry name" value="von Willebrand factor, type A domain"/>
    <property type="match status" value="1"/>
</dbReference>
<evidence type="ECO:0000256" key="2">
    <source>
        <dbReference type="SAM" id="Phobius"/>
    </source>
</evidence>
<feature type="compositionally biased region" description="Basic and acidic residues" evidence="1">
    <location>
        <begin position="637"/>
        <end position="651"/>
    </location>
</feature>
<dbReference type="InterPro" id="IPR002035">
    <property type="entry name" value="VWF_A"/>
</dbReference>
<dbReference type="InterPro" id="IPR011990">
    <property type="entry name" value="TPR-like_helical_dom_sf"/>
</dbReference>
<dbReference type="Gene3D" id="1.25.40.10">
    <property type="entry name" value="Tetratricopeptide repeat domain"/>
    <property type="match status" value="1"/>
</dbReference>
<gene>
    <name evidence="4" type="ORF">ACFQY0_04425</name>
</gene>
<feature type="transmembrane region" description="Helical" evidence="2">
    <location>
        <begin position="12"/>
        <end position="29"/>
    </location>
</feature>
<dbReference type="PANTHER" id="PTHR22550">
    <property type="entry name" value="SPORE GERMINATION PROTEIN"/>
    <property type="match status" value="1"/>
</dbReference>
<feature type="domain" description="VWFA" evidence="3">
    <location>
        <begin position="96"/>
        <end position="270"/>
    </location>
</feature>
<dbReference type="PROSITE" id="PS50234">
    <property type="entry name" value="VWFA"/>
    <property type="match status" value="1"/>
</dbReference>
<keyword evidence="2" id="KW-1133">Transmembrane helix</keyword>
<name>A0ABW2L408_9BACT</name>
<sequence length="651" mass="73001">MNEETLQFAQPIWIAVGVVLVVLGVLLFLRADRRRRADLVKLAHPRFHSRLVAGWSSGLRWTRRVLWLVAVMALALAAARPQFGYEWREVKRRGIDILFAVDTSRSMLAEDLTPNRLERARMGVIDFIEQLEGDRVGLIPFAGTAFALCPLTLDYDAFRESLNSINTDLIPRPGTDLASAIKEADRLFDEEGNNQRLLVLITDGEDLEGAALKAAEESAELGTTIYTVGVGAADGQLIPVRDRYGRQTYLTDENGEEVRTKLDSATLEKIAEATGGLYVPLGRGAEGLDSIYQQRLALVPKSELAQKLEQIPLERFQWPLGFAILMLLIQTVMSERKREGKRKELVSAARRVHPVAAVMFAWGISMMEGRSNVVADYNEGTTAYENGEYEAATEKLKASLSTSDLEVQGKAYYNLGNSLYRVGQGLMQEDPKKTIESWEKSVKAFEDALALNEADEDAEFNRDFVKKKLEELKEQQPQEQENQNEQQNQDEQEKSEDSQDGEPQENQDGEPQEGQDGDEQKQEEQSGENGEQQEGEDGQQGEQDQQDQQDQQGGEEEQEQENEGAKGQEDQSNGEPEQPAEGDPGEARQDEQEAREGEPMSEARKEGEMSREEAIRLLESLANDERIVVPAPLSEQNAERRKARNAKEKTW</sequence>
<keyword evidence="2" id="KW-0812">Transmembrane</keyword>
<reference evidence="5" key="1">
    <citation type="journal article" date="2019" name="Int. J. Syst. Evol. Microbiol.">
        <title>The Global Catalogue of Microorganisms (GCM) 10K type strain sequencing project: providing services to taxonomists for standard genome sequencing and annotation.</title>
        <authorList>
            <consortium name="The Broad Institute Genomics Platform"/>
            <consortium name="The Broad Institute Genome Sequencing Center for Infectious Disease"/>
            <person name="Wu L."/>
            <person name="Ma J."/>
        </authorList>
    </citation>
    <scope>NUCLEOTIDE SEQUENCE [LARGE SCALE GENOMIC DNA]</scope>
    <source>
        <strain evidence="5">CGMCC 4.1467</strain>
    </source>
</reference>
<dbReference type="InterPro" id="IPR036465">
    <property type="entry name" value="vWFA_dom_sf"/>
</dbReference>
<dbReference type="SMART" id="SM00327">
    <property type="entry name" value="VWA"/>
    <property type="match status" value="1"/>
</dbReference>